<evidence type="ECO:0000256" key="2">
    <source>
        <dbReference type="ARBA" id="ARBA00008654"/>
    </source>
</evidence>
<reference evidence="9 10" key="1">
    <citation type="submission" date="2014-04" db="EMBL/GenBank/DDBJ databases">
        <authorList>
            <consortium name="DOE Joint Genome Institute"/>
            <person name="Kuo A."/>
            <person name="Kohler A."/>
            <person name="Jargeat P."/>
            <person name="Nagy L.G."/>
            <person name="Floudas D."/>
            <person name="Copeland A."/>
            <person name="Barry K.W."/>
            <person name="Cichocki N."/>
            <person name="Veneault-Fourrey C."/>
            <person name="LaButti K."/>
            <person name="Lindquist E.A."/>
            <person name="Lipzen A."/>
            <person name="Lundell T."/>
            <person name="Morin E."/>
            <person name="Murat C."/>
            <person name="Sun H."/>
            <person name="Tunlid A."/>
            <person name="Henrissat B."/>
            <person name="Grigoriev I.V."/>
            <person name="Hibbett D.S."/>
            <person name="Martin F."/>
            <person name="Nordberg H.P."/>
            <person name="Cantor M.N."/>
            <person name="Hua S.X."/>
        </authorList>
    </citation>
    <scope>NUCLEOTIDE SEQUENCE [LARGE SCALE GENOMIC DNA]</scope>
    <source>
        <strain evidence="9 10">Ve08.2h10</strain>
    </source>
</reference>
<keyword evidence="5" id="KW-0560">Oxidoreductase</keyword>
<dbReference type="OrthoDB" id="406634at2759"/>
<evidence type="ECO:0000313" key="9">
    <source>
        <dbReference type="EMBL" id="KIK79420.1"/>
    </source>
</evidence>
<dbReference type="PANTHER" id="PTHR10696">
    <property type="entry name" value="GAMMA-BUTYROBETAINE HYDROXYLASE-RELATED"/>
    <property type="match status" value="1"/>
</dbReference>
<dbReference type="STRING" id="930991.A0A0D0DM30"/>
<accession>A0A0D0DM30</accession>
<dbReference type="InterPro" id="IPR003819">
    <property type="entry name" value="TauD/TfdA-like"/>
</dbReference>
<evidence type="ECO:0000256" key="4">
    <source>
        <dbReference type="ARBA" id="ARBA00022964"/>
    </source>
</evidence>
<dbReference type="Gene3D" id="3.30.2020.30">
    <property type="match status" value="1"/>
</dbReference>
<keyword evidence="3" id="KW-0479">Metal-binding</keyword>
<evidence type="ECO:0000259" key="7">
    <source>
        <dbReference type="Pfam" id="PF02668"/>
    </source>
</evidence>
<sequence length="419" mass="47383">MFRPPASLSTTSRAFARSFTCTRYHRFPIDLQIDNQQLIAPTLNASFPHQWLRDSCQCPSCVHPSTQQKLHRSSDIPADIRPAPGGLTATTDGVHVRWIDGHESFHSFSFLKRYSSPAELSKFHRDAEQIPWNASSISRAEALYTPYRDLTKPSGLLSAITQITQFGLLFITGVPTEQTSDETCEVRKLANTFGEIRSTFYGELWDVKARRNSRNIAYTDLDLGLHMDLVYFQHPPRYQVLHCVRNRVVGGSSVFADGLHAASMLRKSYPTDFDVLTTTLVPFHYINDGHHLHYEHPTIGLETHPFPNTLTPTALPIKHLKYSPPFQAPLATSTPPSFYVALGKFSALVDDPANRMEYTLREGDAVLFDNHRVLHARTAFTDGDQGKEGETNRWLKGCYFEADTVLDRGRVLRAKFDMD</sequence>
<evidence type="ECO:0000259" key="8">
    <source>
        <dbReference type="Pfam" id="PF06155"/>
    </source>
</evidence>
<evidence type="ECO:0008006" key="11">
    <source>
        <dbReference type="Google" id="ProtNLM"/>
    </source>
</evidence>
<protein>
    <recommendedName>
        <fullName evidence="11">Trimethyllysine dioxygenase</fullName>
    </recommendedName>
</protein>
<comment type="similarity">
    <text evidence="2">Belongs to the gamma-BBH/TMLD family.</text>
</comment>
<dbReference type="Proteomes" id="UP000054538">
    <property type="component" value="Unassembled WGS sequence"/>
</dbReference>
<dbReference type="InParanoid" id="A0A0D0DM30"/>
<keyword evidence="10" id="KW-1185">Reference proteome</keyword>
<dbReference type="CDD" id="cd00250">
    <property type="entry name" value="CAS_like"/>
    <property type="match status" value="1"/>
</dbReference>
<gene>
    <name evidence="9" type="ORF">PAXRUDRAFT_161346</name>
</gene>
<dbReference type="GO" id="GO:0045329">
    <property type="term" value="P:carnitine biosynthetic process"/>
    <property type="evidence" value="ECO:0007669"/>
    <property type="project" value="TreeGrafter"/>
</dbReference>
<dbReference type="InterPro" id="IPR010376">
    <property type="entry name" value="GBBH-like_N"/>
</dbReference>
<feature type="domain" description="Gamma-butyrobetaine hydroxylase-like N-terminal" evidence="8">
    <location>
        <begin position="44"/>
        <end position="111"/>
    </location>
</feature>
<dbReference type="Gene3D" id="3.60.130.10">
    <property type="entry name" value="Clavaminate synthase-like"/>
    <property type="match status" value="1"/>
</dbReference>
<evidence type="ECO:0000313" key="10">
    <source>
        <dbReference type="Proteomes" id="UP000054538"/>
    </source>
</evidence>
<dbReference type="GO" id="GO:0016706">
    <property type="term" value="F:2-oxoglutarate-dependent dioxygenase activity"/>
    <property type="evidence" value="ECO:0007669"/>
    <property type="project" value="UniProtKB-ARBA"/>
</dbReference>
<evidence type="ECO:0000256" key="3">
    <source>
        <dbReference type="ARBA" id="ARBA00022723"/>
    </source>
</evidence>
<evidence type="ECO:0000256" key="1">
    <source>
        <dbReference type="ARBA" id="ARBA00001954"/>
    </source>
</evidence>
<dbReference type="FunFam" id="3.30.2020.30:FF:000002">
    <property type="entry name" value="Putative gamma-butyrobetaine dioxygenase"/>
    <property type="match status" value="1"/>
</dbReference>
<dbReference type="HOGENOM" id="CLU_021859_0_1_1"/>
<dbReference type="Pfam" id="PF02668">
    <property type="entry name" value="TauD"/>
    <property type="match status" value="1"/>
</dbReference>
<dbReference type="InterPro" id="IPR042098">
    <property type="entry name" value="TauD-like_sf"/>
</dbReference>
<comment type="cofactor">
    <cofactor evidence="1">
        <name>Fe(2+)</name>
        <dbReference type="ChEBI" id="CHEBI:29033"/>
    </cofactor>
</comment>
<dbReference type="SUPFAM" id="SSF51197">
    <property type="entry name" value="Clavaminate synthase-like"/>
    <property type="match status" value="1"/>
</dbReference>
<feature type="domain" description="TauD/TfdA-like" evidence="7">
    <location>
        <begin position="158"/>
        <end position="399"/>
    </location>
</feature>
<evidence type="ECO:0000256" key="6">
    <source>
        <dbReference type="ARBA" id="ARBA00023004"/>
    </source>
</evidence>
<dbReference type="GO" id="GO:0005739">
    <property type="term" value="C:mitochondrion"/>
    <property type="evidence" value="ECO:0007669"/>
    <property type="project" value="TreeGrafter"/>
</dbReference>
<dbReference type="InterPro" id="IPR038492">
    <property type="entry name" value="GBBH-like_N_sf"/>
</dbReference>
<evidence type="ECO:0000256" key="5">
    <source>
        <dbReference type="ARBA" id="ARBA00023002"/>
    </source>
</evidence>
<dbReference type="PANTHER" id="PTHR10696:SF25">
    <property type="entry name" value="OXIDOREDUCTASE AIM17-RELATED"/>
    <property type="match status" value="1"/>
</dbReference>
<proteinExistence type="inferred from homology"/>
<keyword evidence="6" id="KW-0408">Iron</keyword>
<name>A0A0D0DM30_9AGAM</name>
<reference evidence="10" key="2">
    <citation type="submission" date="2015-01" db="EMBL/GenBank/DDBJ databases">
        <title>Evolutionary Origins and Diversification of the Mycorrhizal Mutualists.</title>
        <authorList>
            <consortium name="DOE Joint Genome Institute"/>
            <consortium name="Mycorrhizal Genomics Consortium"/>
            <person name="Kohler A."/>
            <person name="Kuo A."/>
            <person name="Nagy L.G."/>
            <person name="Floudas D."/>
            <person name="Copeland A."/>
            <person name="Barry K.W."/>
            <person name="Cichocki N."/>
            <person name="Veneault-Fourrey C."/>
            <person name="LaButti K."/>
            <person name="Lindquist E.A."/>
            <person name="Lipzen A."/>
            <person name="Lundell T."/>
            <person name="Morin E."/>
            <person name="Murat C."/>
            <person name="Riley R."/>
            <person name="Ohm R."/>
            <person name="Sun H."/>
            <person name="Tunlid A."/>
            <person name="Henrissat B."/>
            <person name="Grigoriev I.V."/>
            <person name="Hibbett D.S."/>
            <person name="Martin F."/>
        </authorList>
    </citation>
    <scope>NUCLEOTIDE SEQUENCE [LARGE SCALE GENOMIC DNA]</scope>
    <source>
        <strain evidence="10">Ve08.2h10</strain>
    </source>
</reference>
<keyword evidence="4" id="KW-0223">Dioxygenase</keyword>
<dbReference type="GO" id="GO:0046872">
    <property type="term" value="F:metal ion binding"/>
    <property type="evidence" value="ECO:0007669"/>
    <property type="project" value="UniProtKB-KW"/>
</dbReference>
<dbReference type="EMBL" id="KN826287">
    <property type="protein sequence ID" value="KIK79420.1"/>
    <property type="molecule type" value="Genomic_DNA"/>
</dbReference>
<dbReference type="InterPro" id="IPR050411">
    <property type="entry name" value="AlphaKG_dependent_hydroxylases"/>
</dbReference>
<organism evidence="9 10">
    <name type="scientific">Paxillus rubicundulus Ve08.2h10</name>
    <dbReference type="NCBI Taxonomy" id="930991"/>
    <lineage>
        <taxon>Eukaryota</taxon>
        <taxon>Fungi</taxon>
        <taxon>Dikarya</taxon>
        <taxon>Basidiomycota</taxon>
        <taxon>Agaricomycotina</taxon>
        <taxon>Agaricomycetes</taxon>
        <taxon>Agaricomycetidae</taxon>
        <taxon>Boletales</taxon>
        <taxon>Paxilineae</taxon>
        <taxon>Paxillaceae</taxon>
        <taxon>Paxillus</taxon>
    </lineage>
</organism>
<dbReference type="Pfam" id="PF06155">
    <property type="entry name" value="GBBH-like_N"/>
    <property type="match status" value="1"/>
</dbReference>
<dbReference type="AlphaFoldDB" id="A0A0D0DM30"/>